<dbReference type="PANTHER" id="PTHR37423">
    <property type="entry name" value="SOLUBLE LYTIC MUREIN TRANSGLYCOSYLASE-RELATED"/>
    <property type="match status" value="1"/>
</dbReference>
<organism evidence="4 5">
    <name type="scientific">Desulfolithobacter dissulfuricans</name>
    <dbReference type="NCBI Taxonomy" id="2795293"/>
    <lineage>
        <taxon>Bacteria</taxon>
        <taxon>Pseudomonadati</taxon>
        <taxon>Thermodesulfobacteriota</taxon>
        <taxon>Desulfobulbia</taxon>
        <taxon>Desulfobulbales</taxon>
        <taxon>Desulfobulbaceae</taxon>
        <taxon>Desulfolithobacter</taxon>
    </lineage>
</organism>
<reference evidence="4" key="1">
    <citation type="submission" date="2020-12" db="EMBL/GenBank/DDBJ databases">
        <title>Desulfobium dissulfuricans gen. nov., sp. nov., a novel mesophilic, sulfate-reducing bacterium isolated from a deep-sea hydrothermal vent.</title>
        <authorList>
            <person name="Hashimoto Y."/>
            <person name="Tame A."/>
            <person name="Sawayama S."/>
            <person name="Miyazaki J."/>
            <person name="Takai K."/>
            <person name="Nakagawa S."/>
        </authorList>
    </citation>
    <scope>NUCLEOTIDE SEQUENCE</scope>
    <source>
        <strain evidence="4">GF1</strain>
    </source>
</reference>
<proteinExistence type="inferred from homology"/>
<dbReference type="InterPro" id="IPR008258">
    <property type="entry name" value="Transglycosylase_SLT_dom_1"/>
</dbReference>
<keyword evidence="2" id="KW-0732">Signal</keyword>
<feature type="signal peptide" evidence="2">
    <location>
        <begin position="1"/>
        <end position="27"/>
    </location>
</feature>
<protein>
    <recommendedName>
        <fullName evidence="3">LysM domain-containing protein</fullName>
    </recommendedName>
</protein>
<dbReference type="CDD" id="cd16894">
    <property type="entry name" value="MltD-like"/>
    <property type="match status" value="1"/>
</dbReference>
<dbReference type="PROSITE" id="PS00922">
    <property type="entry name" value="TRANSGLYCOSYLASE"/>
    <property type="match status" value="1"/>
</dbReference>
<dbReference type="SMART" id="SM00257">
    <property type="entry name" value="LysM"/>
    <property type="match status" value="1"/>
</dbReference>
<comment type="similarity">
    <text evidence="1">Belongs to the transglycosylase Slt family.</text>
</comment>
<dbReference type="Pfam" id="PF01464">
    <property type="entry name" value="SLT"/>
    <property type="match status" value="1"/>
</dbReference>
<dbReference type="AlphaFoldDB" id="A0A915U209"/>
<dbReference type="CDD" id="cd00118">
    <property type="entry name" value="LysM"/>
    <property type="match status" value="1"/>
</dbReference>
<dbReference type="Gene3D" id="1.10.530.10">
    <property type="match status" value="1"/>
</dbReference>
<dbReference type="KEGG" id="ddu:GF1_22490"/>
<evidence type="ECO:0000259" key="3">
    <source>
        <dbReference type="PROSITE" id="PS51782"/>
    </source>
</evidence>
<dbReference type="GO" id="GO:0016020">
    <property type="term" value="C:membrane"/>
    <property type="evidence" value="ECO:0007669"/>
    <property type="project" value="InterPro"/>
</dbReference>
<dbReference type="SUPFAM" id="SSF54106">
    <property type="entry name" value="LysM domain"/>
    <property type="match status" value="1"/>
</dbReference>
<dbReference type="PROSITE" id="PS51782">
    <property type="entry name" value="LYSM"/>
    <property type="match status" value="1"/>
</dbReference>
<accession>A0A915U209</accession>
<feature type="chain" id="PRO_5037642631" description="LysM domain-containing protein" evidence="2">
    <location>
        <begin position="28"/>
        <end position="455"/>
    </location>
</feature>
<dbReference type="Gene3D" id="3.10.350.10">
    <property type="entry name" value="LysM domain"/>
    <property type="match status" value="1"/>
</dbReference>
<gene>
    <name evidence="4" type="ORF">GF1_22490</name>
</gene>
<dbReference type="InterPro" id="IPR036779">
    <property type="entry name" value="LysM_dom_sf"/>
</dbReference>
<evidence type="ECO:0000313" key="4">
    <source>
        <dbReference type="EMBL" id="BCO09873.1"/>
    </source>
</evidence>
<dbReference type="Pfam" id="PF01476">
    <property type="entry name" value="LysM"/>
    <property type="match status" value="1"/>
</dbReference>
<dbReference type="GO" id="GO:0000270">
    <property type="term" value="P:peptidoglycan metabolic process"/>
    <property type="evidence" value="ECO:0007669"/>
    <property type="project" value="InterPro"/>
</dbReference>
<dbReference type="EMBL" id="AP024233">
    <property type="protein sequence ID" value="BCO09873.1"/>
    <property type="molecule type" value="Genomic_DNA"/>
</dbReference>
<feature type="domain" description="LysM" evidence="3">
    <location>
        <begin position="390"/>
        <end position="434"/>
    </location>
</feature>
<dbReference type="RefSeq" id="WP_267926611.1">
    <property type="nucleotide sequence ID" value="NZ_AP024233.1"/>
</dbReference>
<dbReference type="GO" id="GO:0008933">
    <property type="term" value="F:peptidoglycan lytic transglycosylase activity"/>
    <property type="evidence" value="ECO:0007669"/>
    <property type="project" value="InterPro"/>
</dbReference>
<dbReference type="SUPFAM" id="SSF53955">
    <property type="entry name" value="Lysozyme-like"/>
    <property type="match status" value="1"/>
</dbReference>
<evidence type="ECO:0000313" key="5">
    <source>
        <dbReference type="Proteomes" id="UP001063350"/>
    </source>
</evidence>
<dbReference type="InterPro" id="IPR000189">
    <property type="entry name" value="Transglyc_AS"/>
</dbReference>
<dbReference type="InterPro" id="IPR018392">
    <property type="entry name" value="LysM"/>
</dbReference>
<dbReference type="PANTHER" id="PTHR37423:SF2">
    <property type="entry name" value="MEMBRANE-BOUND LYTIC MUREIN TRANSGLYCOSYLASE C"/>
    <property type="match status" value="1"/>
</dbReference>
<sequence>MLLQRLSIAVLCLFCALTGLLAATAMAAEPFPVYPAIRDNIRFWEKVYSQYSTRQGILHDKEDLTRIYDVIELVDWQTPGAARINRKMIKMARKRYKAILADLAAGKKPLTREARRVRALFPARTSHKTFRRARNNIRLQIGQKDRFLEGVIRSGAYMGTIRKILRAHGLPLEIAYLPHVESSFNPKAHSKAGAAGLWQFTRATGKNYLTINEVVDERYDPVLSTVAAARFLKKIYADLEDWPLALTAYNYGPAGMARAKKLYGSYEKIFYNHNASRFQFASRNFYSEFLAAMRVARKLEKDPSVIVDRPEATITTRLPGYARASDLQRYFHLSRQDFRRLNPALRRPVLEGKKYVPAKYLLRLPATKRIRRLVASMPGSLFHSRQIRDTTYRVRRGDTASGIARRYRISLRELIRANSLDRKATIRVGQKLKIPDPHRRGGRIIILKDSAKRKP</sequence>
<keyword evidence="5" id="KW-1185">Reference proteome</keyword>
<evidence type="ECO:0000256" key="1">
    <source>
        <dbReference type="ARBA" id="ARBA00007734"/>
    </source>
</evidence>
<evidence type="ECO:0000256" key="2">
    <source>
        <dbReference type="SAM" id="SignalP"/>
    </source>
</evidence>
<name>A0A915U209_9BACT</name>
<dbReference type="InterPro" id="IPR023346">
    <property type="entry name" value="Lysozyme-like_dom_sf"/>
</dbReference>
<dbReference type="Proteomes" id="UP001063350">
    <property type="component" value="Chromosome"/>
</dbReference>